<dbReference type="PANTHER" id="PTHR35146:SF1">
    <property type="entry name" value="UPF0178 PROTEIN YAII"/>
    <property type="match status" value="1"/>
</dbReference>
<dbReference type="HAMAP" id="MF_00489">
    <property type="entry name" value="UPF0178"/>
    <property type="match status" value="1"/>
</dbReference>
<dbReference type="Pfam" id="PF02639">
    <property type="entry name" value="DUF188"/>
    <property type="match status" value="1"/>
</dbReference>
<name>A0A381JC10_9CLOT</name>
<comment type="similarity">
    <text evidence="1 2">Belongs to the UPF0178 family.</text>
</comment>
<evidence type="ECO:0000256" key="2">
    <source>
        <dbReference type="HAMAP-Rule" id="MF_00489"/>
    </source>
</evidence>
<dbReference type="EMBL" id="UFWZ01000001">
    <property type="protein sequence ID" value="SUY47927.1"/>
    <property type="molecule type" value="Genomic_DNA"/>
</dbReference>
<dbReference type="PANTHER" id="PTHR35146">
    <property type="entry name" value="UPF0178 PROTEIN YAII"/>
    <property type="match status" value="1"/>
</dbReference>
<dbReference type="RefSeq" id="WP_115641803.1">
    <property type="nucleotide sequence ID" value="NZ_UFWZ01000001.1"/>
</dbReference>
<evidence type="ECO:0000256" key="1">
    <source>
        <dbReference type="ARBA" id="ARBA00008522"/>
    </source>
</evidence>
<accession>A0A381JC10</accession>
<sequence length="146" mass="16450">MRVIVDGDSCPSRDVIEKAAKELSIEMDIFCDLNHHITSDYSNVIYMDSGFQSVDMAIFNHVKREDVVVTGDFGVASMVIGKKAYAVSPKGYVFTEKNIDTLLFERHISQKVRRAGGKTKGPKKRLEEDDIRLYNSITSIIKGFIK</sequence>
<dbReference type="OrthoDB" id="9798918at2"/>
<proteinExistence type="inferred from homology"/>
<dbReference type="NCBIfam" id="NF001095">
    <property type="entry name" value="PRK00124.1"/>
    <property type="match status" value="1"/>
</dbReference>
<dbReference type="InterPro" id="IPR003791">
    <property type="entry name" value="UPF0178"/>
</dbReference>
<evidence type="ECO:0000313" key="3">
    <source>
        <dbReference type="EMBL" id="SUY47927.1"/>
    </source>
</evidence>
<evidence type="ECO:0000313" key="4">
    <source>
        <dbReference type="Proteomes" id="UP000254664"/>
    </source>
</evidence>
<reference evidence="3 4" key="1">
    <citation type="submission" date="2018-06" db="EMBL/GenBank/DDBJ databases">
        <authorList>
            <consortium name="Pathogen Informatics"/>
            <person name="Doyle S."/>
        </authorList>
    </citation>
    <scope>NUCLEOTIDE SEQUENCE [LARGE SCALE GENOMIC DNA]</scope>
    <source>
        <strain evidence="3 4">NCTC9836</strain>
    </source>
</reference>
<protein>
    <recommendedName>
        <fullName evidence="2">UPF0178 protein NCTC9836_02298</fullName>
    </recommendedName>
</protein>
<dbReference type="AlphaFoldDB" id="A0A381JC10"/>
<gene>
    <name evidence="3" type="primary">yaiI</name>
    <name evidence="3" type="ORF">NCTC9836_02298</name>
</gene>
<keyword evidence="4" id="KW-1185">Reference proteome</keyword>
<organism evidence="3 4">
    <name type="scientific">Clostridium putrefaciens</name>
    <dbReference type="NCBI Taxonomy" id="99675"/>
    <lineage>
        <taxon>Bacteria</taxon>
        <taxon>Bacillati</taxon>
        <taxon>Bacillota</taxon>
        <taxon>Clostridia</taxon>
        <taxon>Eubacteriales</taxon>
        <taxon>Clostridiaceae</taxon>
        <taxon>Clostridium</taxon>
    </lineage>
</organism>
<dbReference type="Proteomes" id="UP000254664">
    <property type="component" value="Unassembled WGS sequence"/>
</dbReference>